<protein>
    <submittedName>
        <fullName evidence="9">Hemoglobin, beta adult 2</fullName>
    </submittedName>
</protein>
<organism evidence="9 10">
    <name type="scientific">Seriola dumerili</name>
    <name type="common">Greater amberjack</name>
    <name type="synonym">Caranx dumerili</name>
    <dbReference type="NCBI Taxonomy" id="41447"/>
    <lineage>
        <taxon>Eukaryota</taxon>
        <taxon>Metazoa</taxon>
        <taxon>Chordata</taxon>
        <taxon>Craniata</taxon>
        <taxon>Vertebrata</taxon>
        <taxon>Euteleostomi</taxon>
        <taxon>Actinopterygii</taxon>
        <taxon>Neopterygii</taxon>
        <taxon>Teleostei</taxon>
        <taxon>Neoteleostei</taxon>
        <taxon>Acanthomorphata</taxon>
        <taxon>Carangaria</taxon>
        <taxon>Carangiformes</taxon>
        <taxon>Carangidae</taxon>
        <taxon>Seriola</taxon>
    </lineage>
</organism>
<dbReference type="SUPFAM" id="SSF46458">
    <property type="entry name" value="Globin-like"/>
    <property type="match status" value="1"/>
</dbReference>
<dbReference type="InterPro" id="IPR000971">
    <property type="entry name" value="Globin"/>
</dbReference>
<keyword evidence="6" id="KW-0408">Iron</keyword>
<keyword evidence="4 7" id="KW-0561">Oxygen transport</keyword>
<name>A0A3B4VCR0_SERDU</name>
<dbReference type="GO" id="GO:0004601">
    <property type="term" value="F:peroxidase activity"/>
    <property type="evidence" value="ECO:0007669"/>
    <property type="project" value="TreeGrafter"/>
</dbReference>
<evidence type="ECO:0000256" key="4">
    <source>
        <dbReference type="ARBA" id="ARBA00022621"/>
    </source>
</evidence>
<dbReference type="GO" id="GO:0019825">
    <property type="term" value="F:oxygen binding"/>
    <property type="evidence" value="ECO:0007669"/>
    <property type="project" value="InterPro"/>
</dbReference>
<dbReference type="PANTHER" id="PTHR11442">
    <property type="entry name" value="HEMOGLOBIN FAMILY MEMBER"/>
    <property type="match status" value="1"/>
</dbReference>
<dbReference type="Pfam" id="PF00042">
    <property type="entry name" value="Globin"/>
    <property type="match status" value="1"/>
</dbReference>
<dbReference type="PANTHER" id="PTHR11442:SF101">
    <property type="entry name" value="HEMOGLOBIN, BETA ADULT 2"/>
    <property type="match status" value="1"/>
</dbReference>
<dbReference type="GO" id="GO:0042744">
    <property type="term" value="P:hydrogen peroxide catabolic process"/>
    <property type="evidence" value="ECO:0007669"/>
    <property type="project" value="TreeGrafter"/>
</dbReference>
<dbReference type="GO" id="GO:0005344">
    <property type="term" value="F:oxygen carrier activity"/>
    <property type="evidence" value="ECO:0007669"/>
    <property type="project" value="UniProtKB-KW"/>
</dbReference>
<reference evidence="9" key="1">
    <citation type="submission" date="2025-08" db="UniProtKB">
        <authorList>
            <consortium name="Ensembl"/>
        </authorList>
    </citation>
    <scope>IDENTIFICATION</scope>
</reference>
<keyword evidence="2 7" id="KW-0813">Transport</keyword>
<evidence type="ECO:0000256" key="5">
    <source>
        <dbReference type="ARBA" id="ARBA00022723"/>
    </source>
</evidence>
<accession>A0A3B4VCR0</accession>
<dbReference type="Gene3D" id="1.10.490.10">
    <property type="entry name" value="Globins"/>
    <property type="match status" value="1"/>
</dbReference>
<keyword evidence="3 7" id="KW-0349">Heme</keyword>
<dbReference type="GO" id="GO:0046872">
    <property type="term" value="F:metal ion binding"/>
    <property type="evidence" value="ECO:0007669"/>
    <property type="project" value="UniProtKB-KW"/>
</dbReference>
<dbReference type="PRINTS" id="PR00814">
    <property type="entry name" value="BETAHAEM"/>
</dbReference>
<evidence type="ECO:0000259" key="8">
    <source>
        <dbReference type="PROSITE" id="PS01033"/>
    </source>
</evidence>
<dbReference type="Proteomes" id="UP000261420">
    <property type="component" value="Unplaced"/>
</dbReference>
<evidence type="ECO:0000256" key="2">
    <source>
        <dbReference type="ARBA" id="ARBA00022448"/>
    </source>
</evidence>
<dbReference type="PROSITE" id="PS01033">
    <property type="entry name" value="GLOBIN"/>
    <property type="match status" value="1"/>
</dbReference>
<comment type="similarity">
    <text evidence="1 7">Belongs to the globin family.</text>
</comment>
<evidence type="ECO:0000313" key="10">
    <source>
        <dbReference type="Proteomes" id="UP000261420"/>
    </source>
</evidence>
<dbReference type="InterPro" id="IPR009050">
    <property type="entry name" value="Globin-like_sf"/>
</dbReference>
<evidence type="ECO:0000313" key="9">
    <source>
        <dbReference type="Ensembl" id="ENSSDUP00000028449.1"/>
    </source>
</evidence>
<keyword evidence="10" id="KW-1185">Reference proteome</keyword>
<dbReference type="CDD" id="cd08925">
    <property type="entry name" value="Hb-beta-like"/>
    <property type="match status" value="1"/>
</dbReference>
<dbReference type="GO" id="GO:0031838">
    <property type="term" value="C:haptoglobin-hemoglobin complex"/>
    <property type="evidence" value="ECO:0007669"/>
    <property type="project" value="TreeGrafter"/>
</dbReference>
<dbReference type="GO" id="GO:0031720">
    <property type="term" value="F:haptoglobin binding"/>
    <property type="evidence" value="ECO:0007669"/>
    <property type="project" value="TreeGrafter"/>
</dbReference>
<dbReference type="GO" id="GO:0020037">
    <property type="term" value="F:heme binding"/>
    <property type="evidence" value="ECO:0007669"/>
    <property type="project" value="InterPro"/>
</dbReference>
<dbReference type="InterPro" id="IPR012292">
    <property type="entry name" value="Globin/Proto"/>
</dbReference>
<evidence type="ECO:0000256" key="6">
    <source>
        <dbReference type="ARBA" id="ARBA00023004"/>
    </source>
</evidence>
<evidence type="ECO:0000256" key="3">
    <source>
        <dbReference type="ARBA" id="ARBA00022617"/>
    </source>
</evidence>
<dbReference type="GeneTree" id="ENSGT00940000157809"/>
<keyword evidence="5" id="KW-0479">Metal-binding</keyword>
<dbReference type="GO" id="GO:0043177">
    <property type="term" value="F:organic acid binding"/>
    <property type="evidence" value="ECO:0007669"/>
    <property type="project" value="TreeGrafter"/>
</dbReference>
<proteinExistence type="inferred from homology"/>
<dbReference type="InterPro" id="IPR050056">
    <property type="entry name" value="Hemoglobin_oxygen_transport"/>
</dbReference>
<dbReference type="InterPro" id="IPR002337">
    <property type="entry name" value="Hemoglobin_b"/>
</dbReference>
<dbReference type="AlphaFoldDB" id="A0A3B4VCR0"/>
<dbReference type="GO" id="GO:0072562">
    <property type="term" value="C:blood microparticle"/>
    <property type="evidence" value="ECO:0007669"/>
    <property type="project" value="TreeGrafter"/>
</dbReference>
<dbReference type="GO" id="GO:0005833">
    <property type="term" value="C:hemoglobin complex"/>
    <property type="evidence" value="ECO:0007669"/>
    <property type="project" value="InterPro"/>
</dbReference>
<reference evidence="9" key="2">
    <citation type="submission" date="2025-09" db="UniProtKB">
        <authorList>
            <consortium name="Ensembl"/>
        </authorList>
    </citation>
    <scope>IDENTIFICATION</scope>
</reference>
<evidence type="ECO:0000256" key="7">
    <source>
        <dbReference type="RuleBase" id="RU000356"/>
    </source>
</evidence>
<feature type="domain" description="Globin" evidence="8">
    <location>
        <begin position="3"/>
        <end position="147"/>
    </location>
</feature>
<sequence length="147" mass="16546">MVKWTDKERSTVQDVWEKVHIDEVGPEALARVLIVYPWTERYFGRFGDIFNATAVLNNAKVAAHGKVVLKALDTAVKDMDNIRGAYAALSRLHYEKLQVDPDTFRLLADCITITIACKLKSALDPQAQATWQKFLSAVVEAMSSQYD</sequence>
<evidence type="ECO:0000256" key="1">
    <source>
        <dbReference type="ARBA" id="ARBA00008705"/>
    </source>
</evidence>
<dbReference type="STRING" id="41447.ENSSDUP00000028449"/>
<dbReference type="Ensembl" id="ENSSDUT00000028943.1">
    <property type="protein sequence ID" value="ENSSDUP00000028449.1"/>
    <property type="gene ID" value="ENSSDUG00000020491.1"/>
</dbReference>
<dbReference type="OMA" id="NFKAMYA"/>